<dbReference type="EMBL" id="JACSPV010000009">
    <property type="protein sequence ID" value="MBD8004872.1"/>
    <property type="molecule type" value="Genomic_DNA"/>
</dbReference>
<keyword evidence="2 5" id="KW-0812">Transmembrane</keyword>
<feature type="transmembrane region" description="Helical" evidence="5">
    <location>
        <begin position="40"/>
        <end position="57"/>
    </location>
</feature>
<accession>A0ABR8VJB8</accession>
<dbReference type="InterPro" id="IPR007269">
    <property type="entry name" value="ICMT_MeTrfase"/>
</dbReference>
<evidence type="ECO:0000256" key="1">
    <source>
        <dbReference type="ARBA" id="ARBA00004141"/>
    </source>
</evidence>
<dbReference type="Proteomes" id="UP000648182">
    <property type="component" value="Unassembled WGS sequence"/>
</dbReference>
<feature type="transmembrane region" description="Helical" evidence="5">
    <location>
        <begin position="69"/>
        <end position="88"/>
    </location>
</feature>
<comment type="subcellular location">
    <subcellularLocation>
        <location evidence="1">Membrane</location>
        <topology evidence="1">Multi-pass membrane protein</topology>
    </subcellularLocation>
</comment>
<dbReference type="Gene3D" id="1.20.120.1630">
    <property type="match status" value="1"/>
</dbReference>
<dbReference type="PANTHER" id="PTHR43847">
    <property type="entry name" value="BLL3993 PROTEIN"/>
    <property type="match status" value="1"/>
</dbReference>
<evidence type="ECO:0000313" key="7">
    <source>
        <dbReference type="Proteomes" id="UP000648182"/>
    </source>
</evidence>
<dbReference type="PANTHER" id="PTHR43847:SF1">
    <property type="entry name" value="BLL3993 PROTEIN"/>
    <property type="match status" value="1"/>
</dbReference>
<dbReference type="InterPro" id="IPR052527">
    <property type="entry name" value="Metal_cation-efflux_comp"/>
</dbReference>
<feature type="transmembrane region" description="Helical" evidence="5">
    <location>
        <begin position="129"/>
        <end position="154"/>
    </location>
</feature>
<gene>
    <name evidence="6" type="ORF">H9631_07240</name>
</gene>
<evidence type="ECO:0000256" key="4">
    <source>
        <dbReference type="ARBA" id="ARBA00023136"/>
    </source>
</evidence>
<evidence type="ECO:0000256" key="2">
    <source>
        <dbReference type="ARBA" id="ARBA00022692"/>
    </source>
</evidence>
<name>A0ABR8VJB8_9BACI</name>
<reference evidence="6 7" key="1">
    <citation type="submission" date="2020-08" db="EMBL/GenBank/DDBJ databases">
        <title>A Genomic Blueprint of the Chicken Gut Microbiome.</title>
        <authorList>
            <person name="Gilroy R."/>
            <person name="Ravi A."/>
            <person name="Getino M."/>
            <person name="Pursley I."/>
            <person name="Horton D.L."/>
            <person name="Alikhan N.-F."/>
            <person name="Baker D."/>
            <person name="Gharbi K."/>
            <person name="Hall N."/>
            <person name="Watson M."/>
            <person name="Adriaenssens E.M."/>
            <person name="Foster-Nyarko E."/>
            <person name="Jarju S."/>
            <person name="Secka A."/>
            <person name="Antonio M."/>
            <person name="Oren A."/>
            <person name="Chaudhuri R."/>
            <person name="La Ragione R.M."/>
            <person name="Hildebrand F."/>
            <person name="Pallen M.J."/>
        </authorList>
    </citation>
    <scope>NUCLEOTIDE SEQUENCE [LARGE SCALE GENOMIC DNA]</scope>
    <source>
        <strain evidence="6 7">Sa1BUA2</strain>
    </source>
</reference>
<organism evidence="6 7">
    <name type="scientific">Bacillus norwichensis</name>
    <dbReference type="NCBI Taxonomy" id="2762217"/>
    <lineage>
        <taxon>Bacteria</taxon>
        <taxon>Bacillati</taxon>
        <taxon>Bacillota</taxon>
        <taxon>Bacilli</taxon>
        <taxon>Bacillales</taxon>
        <taxon>Bacillaceae</taxon>
        <taxon>Bacillus</taxon>
    </lineage>
</organism>
<keyword evidence="4 5" id="KW-0472">Membrane</keyword>
<sequence>MFFTIFVVIVVIQRLCELILAKKNERWMKERGAEEYGKRHYWAMVSIHISFFVSLILEVTWHHREINPYWPLFFFIFLLAQAARIWVISTLGRYWNTKIIVLPGAKSVKKGPFKYTKHPNYLIVTVELLMIPAIFQAYITAAVFFVLNLLILSVRIPIEEKALRKHTDYLHR</sequence>
<dbReference type="RefSeq" id="WP_191811394.1">
    <property type="nucleotide sequence ID" value="NZ_JACSPV010000009.1"/>
</dbReference>
<proteinExistence type="predicted"/>
<keyword evidence="3 5" id="KW-1133">Transmembrane helix</keyword>
<evidence type="ECO:0008006" key="8">
    <source>
        <dbReference type="Google" id="ProtNLM"/>
    </source>
</evidence>
<evidence type="ECO:0000313" key="6">
    <source>
        <dbReference type="EMBL" id="MBD8004872.1"/>
    </source>
</evidence>
<protein>
    <recommendedName>
        <fullName evidence="8">Isoprenylcysteine carboxyl methyltransferase</fullName>
    </recommendedName>
</protein>
<comment type="caution">
    <text evidence="6">The sequence shown here is derived from an EMBL/GenBank/DDBJ whole genome shotgun (WGS) entry which is preliminary data.</text>
</comment>
<keyword evidence="7" id="KW-1185">Reference proteome</keyword>
<evidence type="ECO:0000256" key="3">
    <source>
        <dbReference type="ARBA" id="ARBA00022989"/>
    </source>
</evidence>
<evidence type="ECO:0000256" key="5">
    <source>
        <dbReference type="SAM" id="Phobius"/>
    </source>
</evidence>
<dbReference type="Pfam" id="PF04140">
    <property type="entry name" value="ICMT"/>
    <property type="match status" value="1"/>
</dbReference>